<dbReference type="SUPFAM" id="SSF56112">
    <property type="entry name" value="Protein kinase-like (PK-like)"/>
    <property type="match status" value="1"/>
</dbReference>
<sequence length="511" mass="55338">MSARETVRVPAGYRVGRWEVREPLASGSFGSVYAARRTDCARRTGSGDELPESAALKFLPTGTQTPRSLSHLLDIAEREVALLRRLRHPRLIRMYEVLTVEDPGRPGLDGATVLALERAETSLAVLLRQAEDDGGGPLPGAGPLLAQVCAGLAQLHRAGWVHGDLKPGNVLLMADGSVRLADFSLAAELDGTHAYAPLFTSGDYAPPELASEPVTERGRQTRTTADLWAFGVLAHLLLTGGHAFPGSTAAARREAMRRYAAGAEELRLSPALPAVWRPIVAGCLARTHEERSGYSPMALLRQVEEAAGAERSPRLTAAPRRRWLTAAAGGVVLAAVTAGALLPRAGSEPPPYGADRLATDAGIPDSLRKFIVDTADDCDQEEVTPALIAALLKAESDFDADLHDPENDEFGIARWTPSVLYWWLPSEERPERDVPPEPPFPPEMSIPAVGRYLCHVSPRVRHDLEVDHQVALTLAHRSSWERVNEWGGVPEHLRDHAEEVARYLALYTPGG</sequence>
<dbReference type="RefSeq" id="WP_182661855.1">
    <property type="nucleotide sequence ID" value="NZ_VKHS01000118.1"/>
</dbReference>
<dbReference type="SMART" id="SM00220">
    <property type="entry name" value="S_TKc"/>
    <property type="match status" value="1"/>
</dbReference>
<dbReference type="GO" id="GO:0005737">
    <property type="term" value="C:cytoplasm"/>
    <property type="evidence" value="ECO:0007669"/>
    <property type="project" value="TreeGrafter"/>
</dbReference>
<dbReference type="InterPro" id="IPR011009">
    <property type="entry name" value="Kinase-like_dom_sf"/>
</dbReference>
<comment type="caution">
    <text evidence="4">The sequence shown here is derived from an EMBL/GenBank/DDBJ whole genome shotgun (WGS) entry which is preliminary data.</text>
</comment>
<name>A0A7W3XW44_9ACTN</name>
<dbReference type="PANTHER" id="PTHR24346:SF30">
    <property type="entry name" value="MATERNAL EMBRYONIC LEUCINE ZIPPER KINASE"/>
    <property type="match status" value="1"/>
</dbReference>
<gene>
    <name evidence="4" type="ORF">FOE67_07700</name>
</gene>
<evidence type="ECO:0000259" key="3">
    <source>
        <dbReference type="PROSITE" id="PS50011"/>
    </source>
</evidence>
<evidence type="ECO:0000256" key="1">
    <source>
        <dbReference type="ARBA" id="ARBA00022741"/>
    </source>
</evidence>
<dbReference type="InterPro" id="IPR023346">
    <property type="entry name" value="Lysozyme-like_dom_sf"/>
</dbReference>
<keyword evidence="4" id="KW-0418">Kinase</keyword>
<dbReference type="AlphaFoldDB" id="A0A7W3XW44"/>
<dbReference type="Gene3D" id="3.30.200.20">
    <property type="entry name" value="Phosphorylase Kinase, domain 1"/>
    <property type="match status" value="1"/>
</dbReference>
<dbReference type="GO" id="GO:0035556">
    <property type="term" value="P:intracellular signal transduction"/>
    <property type="evidence" value="ECO:0007669"/>
    <property type="project" value="TreeGrafter"/>
</dbReference>
<dbReference type="Proteomes" id="UP000530234">
    <property type="component" value="Unassembled WGS sequence"/>
</dbReference>
<reference evidence="5" key="1">
    <citation type="submission" date="2019-10" db="EMBL/GenBank/DDBJ databases">
        <title>Streptomyces sp. nov., a novel actinobacterium isolated from alkaline environment.</title>
        <authorList>
            <person name="Golinska P."/>
        </authorList>
    </citation>
    <scope>NUCLEOTIDE SEQUENCE [LARGE SCALE GENOMIC DNA]</scope>
    <source>
        <strain evidence="5">DSM 42108</strain>
    </source>
</reference>
<dbReference type="GO" id="GO:0004674">
    <property type="term" value="F:protein serine/threonine kinase activity"/>
    <property type="evidence" value="ECO:0007669"/>
    <property type="project" value="TreeGrafter"/>
</dbReference>
<keyword evidence="5" id="KW-1185">Reference proteome</keyword>
<dbReference type="EMBL" id="VKHS01000118">
    <property type="protein sequence ID" value="MBB0229401.1"/>
    <property type="molecule type" value="Genomic_DNA"/>
</dbReference>
<dbReference type="GO" id="GO:0005524">
    <property type="term" value="F:ATP binding"/>
    <property type="evidence" value="ECO:0007669"/>
    <property type="project" value="UniProtKB-KW"/>
</dbReference>
<evidence type="ECO:0000313" key="4">
    <source>
        <dbReference type="EMBL" id="MBB0229401.1"/>
    </source>
</evidence>
<keyword evidence="4" id="KW-0808">Transferase</keyword>
<protein>
    <submittedName>
        <fullName evidence="4">Protein kinase</fullName>
    </submittedName>
</protein>
<keyword evidence="2" id="KW-0067">ATP-binding</keyword>
<organism evidence="4 5">
    <name type="scientific">Streptomyces calidiresistens</name>
    <dbReference type="NCBI Taxonomy" id="1485586"/>
    <lineage>
        <taxon>Bacteria</taxon>
        <taxon>Bacillati</taxon>
        <taxon>Actinomycetota</taxon>
        <taxon>Actinomycetes</taxon>
        <taxon>Kitasatosporales</taxon>
        <taxon>Streptomycetaceae</taxon>
        <taxon>Streptomyces</taxon>
    </lineage>
</organism>
<dbReference type="SUPFAM" id="SSF53955">
    <property type="entry name" value="Lysozyme-like"/>
    <property type="match status" value="1"/>
</dbReference>
<evidence type="ECO:0000256" key="2">
    <source>
        <dbReference type="ARBA" id="ARBA00022840"/>
    </source>
</evidence>
<keyword evidence="1" id="KW-0547">Nucleotide-binding</keyword>
<dbReference type="PANTHER" id="PTHR24346">
    <property type="entry name" value="MAP/MICROTUBULE AFFINITY-REGULATING KINASE"/>
    <property type="match status" value="1"/>
</dbReference>
<dbReference type="Gene3D" id="1.10.530.10">
    <property type="match status" value="1"/>
</dbReference>
<proteinExistence type="predicted"/>
<dbReference type="InterPro" id="IPR000719">
    <property type="entry name" value="Prot_kinase_dom"/>
</dbReference>
<evidence type="ECO:0000313" key="5">
    <source>
        <dbReference type="Proteomes" id="UP000530234"/>
    </source>
</evidence>
<accession>A0A7W3XW44</accession>
<dbReference type="Gene3D" id="1.10.510.10">
    <property type="entry name" value="Transferase(Phosphotransferase) domain 1"/>
    <property type="match status" value="1"/>
</dbReference>
<dbReference type="PROSITE" id="PS50011">
    <property type="entry name" value="PROTEIN_KINASE_DOM"/>
    <property type="match status" value="1"/>
</dbReference>
<feature type="domain" description="Protein kinase" evidence="3">
    <location>
        <begin position="18"/>
        <end position="315"/>
    </location>
</feature>
<dbReference type="Pfam" id="PF00069">
    <property type="entry name" value="Pkinase"/>
    <property type="match status" value="1"/>
</dbReference>